<protein>
    <submittedName>
        <fullName evidence="1">Uncharacterized protein</fullName>
    </submittedName>
</protein>
<proteinExistence type="predicted"/>
<dbReference type="Proteomes" id="UP000245910">
    <property type="component" value="Chromosome IIII"/>
</dbReference>
<dbReference type="AlphaFoldDB" id="A0A2L2SNW0"/>
<evidence type="ECO:0000313" key="2">
    <source>
        <dbReference type="Proteomes" id="UP000245910"/>
    </source>
</evidence>
<reference evidence="2" key="1">
    <citation type="submission" date="2014-10" db="EMBL/GenBank/DDBJ databases">
        <authorList>
            <person name="King R."/>
        </authorList>
    </citation>
    <scope>NUCLEOTIDE SEQUENCE [LARGE SCALE GENOMIC DNA]</scope>
    <source>
        <strain evidence="2">A3/5</strain>
    </source>
</reference>
<accession>A0A2L2SNW0</accession>
<organism evidence="1 2">
    <name type="scientific">Fusarium venenatum</name>
    <dbReference type="NCBI Taxonomy" id="56646"/>
    <lineage>
        <taxon>Eukaryota</taxon>
        <taxon>Fungi</taxon>
        <taxon>Dikarya</taxon>
        <taxon>Ascomycota</taxon>
        <taxon>Pezizomycotina</taxon>
        <taxon>Sordariomycetes</taxon>
        <taxon>Hypocreomycetidae</taxon>
        <taxon>Hypocreales</taxon>
        <taxon>Nectriaceae</taxon>
        <taxon>Fusarium</taxon>
    </lineage>
</organism>
<sequence>MRRILTAASCSSRVCDHDCSNNIVVQRAISQTAYVLRHTARFGRKADVDAQRRSRPLMEGGPAYRTHLAGINNYRVPDKGRYNCGFLQPNTIGNKAHINSPISIFPYRMVKEDKWYSCFGLVLASAENEWNWDKGPRSKMTSNSSNNRLHLFQFKTSEAPLGAALTKGKGAAEIERIKKKREKKPREAQGAFSEKGEVKDIVMADTWTVTRWVTGGFGAVKSRVMVLLLLLNQEMM</sequence>
<dbReference type="EMBL" id="LN649232">
    <property type="protein sequence ID" value="CEI39334.1"/>
    <property type="molecule type" value="Genomic_DNA"/>
</dbReference>
<evidence type="ECO:0000313" key="1">
    <source>
        <dbReference type="EMBL" id="CEI39334.1"/>
    </source>
</evidence>
<keyword evidence="2" id="KW-1185">Reference proteome</keyword>
<name>A0A2L2SNW0_9HYPO</name>